<evidence type="ECO:0000256" key="4">
    <source>
        <dbReference type="ARBA" id="ARBA00040853"/>
    </source>
</evidence>
<dbReference type="eggNOG" id="KOG2451">
    <property type="taxonomic scope" value="Eukaryota"/>
</dbReference>
<comment type="similarity">
    <text evidence="1">Belongs to the aldehyde dehydrogenase family.</text>
</comment>
<evidence type="ECO:0000313" key="11">
    <source>
        <dbReference type="Proteomes" id="UP000001514"/>
    </source>
</evidence>
<accession>D8T0V8</accession>
<dbReference type="EC" id="1.2.1.9" evidence="3"/>
<evidence type="ECO:0000256" key="6">
    <source>
        <dbReference type="ARBA" id="ARBA00042646"/>
    </source>
</evidence>
<evidence type="ECO:0000256" key="8">
    <source>
        <dbReference type="ARBA" id="ARBA00049186"/>
    </source>
</evidence>
<dbReference type="Pfam" id="PF00171">
    <property type="entry name" value="Aldedh"/>
    <property type="match status" value="1"/>
</dbReference>
<organism evidence="11">
    <name type="scientific">Selaginella moellendorffii</name>
    <name type="common">Spikemoss</name>
    <dbReference type="NCBI Taxonomy" id="88036"/>
    <lineage>
        <taxon>Eukaryota</taxon>
        <taxon>Viridiplantae</taxon>
        <taxon>Streptophyta</taxon>
        <taxon>Embryophyta</taxon>
        <taxon>Tracheophyta</taxon>
        <taxon>Lycopodiopsida</taxon>
        <taxon>Selaginellales</taxon>
        <taxon>Selaginellaceae</taxon>
        <taxon>Selaginella</taxon>
    </lineage>
</organism>
<evidence type="ECO:0000256" key="3">
    <source>
        <dbReference type="ARBA" id="ARBA00038980"/>
    </source>
</evidence>
<dbReference type="STRING" id="88036.D8T0V8"/>
<sequence length="230" mass="24977">LLQVIMELGGNAPCIAEGFVPDLEGTIAKLVHKGFYQSGQSCIHMQRLYVKGEVKDALIAAIKKLKGGDPCQDDMSIWPMISKSSAATVEKSVNKAVKAGTKLLVGGKRRGAFMGPTILEDAPFDRDARKEEIFGPVILSQSFLAPEEAVKEANNTHYGLQASVFTHDLNKAFHAFEHIEAGGVCLNDLPSMCVDSQPYGGIKDSGIQREGVKYMMDDMLETKVLVMCNV</sequence>
<dbReference type="Gramene" id="EFJ09699">
    <property type="protein sequence ID" value="EFJ09699"/>
    <property type="gene ID" value="SELMODRAFT_4606"/>
</dbReference>
<dbReference type="Gene3D" id="3.40.605.10">
    <property type="entry name" value="Aldehyde Dehydrogenase, Chain A, domain 1"/>
    <property type="match status" value="1"/>
</dbReference>
<keyword evidence="2" id="KW-0560">Oxidoreductase</keyword>
<feature type="domain" description="Aldehyde dehydrogenase" evidence="9">
    <location>
        <begin position="3"/>
        <end position="224"/>
    </location>
</feature>
<dbReference type="AlphaFoldDB" id="D8T0V8"/>
<gene>
    <name evidence="10" type="ORF">SELMODRAFT_4606</name>
</gene>
<dbReference type="InterPro" id="IPR016162">
    <property type="entry name" value="Ald_DH_N"/>
</dbReference>
<evidence type="ECO:0000256" key="7">
    <source>
        <dbReference type="ARBA" id="ARBA00043052"/>
    </source>
</evidence>
<dbReference type="OMA" id="HTNATER"/>
<dbReference type="HOGENOM" id="CLU_005391_1_8_1"/>
<dbReference type="GO" id="GO:0008886">
    <property type="term" value="F:glyceraldehyde-3-phosphate dehydrogenase (NADP+) (non-phosphorylating) activity"/>
    <property type="evidence" value="ECO:0007669"/>
    <property type="project" value="UniProtKB-EC"/>
</dbReference>
<dbReference type="GO" id="GO:0008911">
    <property type="term" value="F:lactaldehyde dehydrogenase (NAD+) activity"/>
    <property type="evidence" value="ECO:0000318"/>
    <property type="project" value="GO_Central"/>
</dbReference>
<dbReference type="Proteomes" id="UP000001514">
    <property type="component" value="Unassembled WGS sequence"/>
</dbReference>
<feature type="non-terminal residue" evidence="10">
    <location>
        <position position="1"/>
    </location>
</feature>
<dbReference type="PANTHER" id="PTHR42991:SF1">
    <property type="entry name" value="ALDEHYDE DEHYDROGENASE"/>
    <property type="match status" value="1"/>
</dbReference>
<keyword evidence="11" id="KW-1185">Reference proteome</keyword>
<dbReference type="InterPro" id="IPR015590">
    <property type="entry name" value="Aldehyde_DH_dom"/>
</dbReference>
<dbReference type="InParanoid" id="D8T0V8"/>
<evidence type="ECO:0000259" key="9">
    <source>
        <dbReference type="Pfam" id="PF00171"/>
    </source>
</evidence>
<dbReference type="InterPro" id="IPR051020">
    <property type="entry name" value="ALDH-related_metabolic_enz"/>
</dbReference>
<dbReference type="InterPro" id="IPR016163">
    <property type="entry name" value="Ald_DH_C"/>
</dbReference>
<protein>
    <recommendedName>
        <fullName evidence="4">NADP-dependent glyceraldehyde-3-phosphate dehydrogenase</fullName>
        <ecNumber evidence="3">1.2.1.9</ecNumber>
    </recommendedName>
    <alternativeName>
        <fullName evidence="5">Glyceraldehyde-3-phosphate dehydrogenase [NADP(+)]</fullName>
    </alternativeName>
    <alternativeName>
        <fullName evidence="6">Non-phosphorylating glyceraldehyde 3-phosphate dehydrogenase</fullName>
    </alternativeName>
    <alternativeName>
        <fullName evidence="7">Triosephosphate dehydrogenase</fullName>
    </alternativeName>
</protein>
<dbReference type="InterPro" id="IPR016161">
    <property type="entry name" value="Ald_DH/histidinol_DH"/>
</dbReference>
<name>D8T0V8_SELML</name>
<feature type="non-terminal residue" evidence="10">
    <location>
        <position position="230"/>
    </location>
</feature>
<evidence type="ECO:0000313" key="10">
    <source>
        <dbReference type="EMBL" id="EFJ09699.1"/>
    </source>
</evidence>
<proteinExistence type="inferred from homology"/>
<dbReference type="EMBL" id="GL377660">
    <property type="protein sequence ID" value="EFJ09699.1"/>
    <property type="molecule type" value="Genomic_DNA"/>
</dbReference>
<dbReference type="PANTHER" id="PTHR42991">
    <property type="entry name" value="ALDEHYDE DEHYDROGENASE"/>
    <property type="match status" value="1"/>
</dbReference>
<evidence type="ECO:0000256" key="5">
    <source>
        <dbReference type="ARBA" id="ARBA00042470"/>
    </source>
</evidence>
<dbReference type="SUPFAM" id="SSF53720">
    <property type="entry name" value="ALDH-like"/>
    <property type="match status" value="1"/>
</dbReference>
<dbReference type="Gene3D" id="3.40.309.10">
    <property type="entry name" value="Aldehyde Dehydrogenase, Chain A, domain 2"/>
    <property type="match status" value="1"/>
</dbReference>
<evidence type="ECO:0000256" key="1">
    <source>
        <dbReference type="ARBA" id="ARBA00009986"/>
    </source>
</evidence>
<dbReference type="KEGG" id="smo:SELMODRAFT_4606"/>
<reference evidence="10 11" key="1">
    <citation type="journal article" date="2011" name="Science">
        <title>The Selaginella genome identifies genetic changes associated with the evolution of vascular plants.</title>
        <authorList>
            <person name="Banks J.A."/>
            <person name="Nishiyama T."/>
            <person name="Hasebe M."/>
            <person name="Bowman J.L."/>
            <person name="Gribskov M."/>
            <person name="dePamphilis C."/>
            <person name="Albert V.A."/>
            <person name="Aono N."/>
            <person name="Aoyama T."/>
            <person name="Ambrose B.A."/>
            <person name="Ashton N.W."/>
            <person name="Axtell M.J."/>
            <person name="Barker E."/>
            <person name="Barker M.S."/>
            <person name="Bennetzen J.L."/>
            <person name="Bonawitz N.D."/>
            <person name="Chapple C."/>
            <person name="Cheng C."/>
            <person name="Correa L.G."/>
            <person name="Dacre M."/>
            <person name="DeBarry J."/>
            <person name="Dreyer I."/>
            <person name="Elias M."/>
            <person name="Engstrom E.M."/>
            <person name="Estelle M."/>
            <person name="Feng L."/>
            <person name="Finet C."/>
            <person name="Floyd S.K."/>
            <person name="Frommer W.B."/>
            <person name="Fujita T."/>
            <person name="Gramzow L."/>
            <person name="Gutensohn M."/>
            <person name="Harholt J."/>
            <person name="Hattori M."/>
            <person name="Heyl A."/>
            <person name="Hirai T."/>
            <person name="Hiwatashi Y."/>
            <person name="Ishikawa M."/>
            <person name="Iwata M."/>
            <person name="Karol K.G."/>
            <person name="Koehler B."/>
            <person name="Kolukisaoglu U."/>
            <person name="Kubo M."/>
            <person name="Kurata T."/>
            <person name="Lalonde S."/>
            <person name="Li K."/>
            <person name="Li Y."/>
            <person name="Litt A."/>
            <person name="Lyons E."/>
            <person name="Manning G."/>
            <person name="Maruyama T."/>
            <person name="Michael T.P."/>
            <person name="Mikami K."/>
            <person name="Miyazaki S."/>
            <person name="Morinaga S."/>
            <person name="Murata T."/>
            <person name="Mueller-Roeber B."/>
            <person name="Nelson D.R."/>
            <person name="Obara M."/>
            <person name="Oguri Y."/>
            <person name="Olmstead R.G."/>
            <person name="Onodera N."/>
            <person name="Petersen B.L."/>
            <person name="Pils B."/>
            <person name="Prigge M."/>
            <person name="Rensing S.A."/>
            <person name="Riano-Pachon D.M."/>
            <person name="Roberts A.W."/>
            <person name="Sato Y."/>
            <person name="Scheller H.V."/>
            <person name="Schulz B."/>
            <person name="Schulz C."/>
            <person name="Shakirov E.V."/>
            <person name="Shibagaki N."/>
            <person name="Shinohara N."/>
            <person name="Shippen D.E."/>
            <person name="Soerensen I."/>
            <person name="Sotooka R."/>
            <person name="Sugimoto N."/>
            <person name="Sugita M."/>
            <person name="Sumikawa N."/>
            <person name="Tanurdzic M."/>
            <person name="Theissen G."/>
            <person name="Ulvskov P."/>
            <person name="Wakazuki S."/>
            <person name="Weng J.K."/>
            <person name="Willats W.W."/>
            <person name="Wipf D."/>
            <person name="Wolf P.G."/>
            <person name="Yang L."/>
            <person name="Zimmer A.D."/>
            <person name="Zhu Q."/>
            <person name="Mitros T."/>
            <person name="Hellsten U."/>
            <person name="Loque D."/>
            <person name="Otillar R."/>
            <person name="Salamov A."/>
            <person name="Schmutz J."/>
            <person name="Shapiro H."/>
            <person name="Lindquist E."/>
            <person name="Lucas S."/>
            <person name="Rokhsar D."/>
            <person name="Grigoriev I.V."/>
        </authorList>
    </citation>
    <scope>NUCLEOTIDE SEQUENCE [LARGE SCALE GENOMIC DNA]</scope>
</reference>
<evidence type="ECO:0000256" key="2">
    <source>
        <dbReference type="ARBA" id="ARBA00023002"/>
    </source>
</evidence>
<comment type="catalytic activity">
    <reaction evidence="8">
        <text>D-glyceraldehyde 3-phosphate + NADP(+) + H2O = (2R)-3-phosphoglycerate + NADPH + 2 H(+)</text>
        <dbReference type="Rhea" id="RHEA:14669"/>
        <dbReference type="ChEBI" id="CHEBI:15377"/>
        <dbReference type="ChEBI" id="CHEBI:15378"/>
        <dbReference type="ChEBI" id="CHEBI:57783"/>
        <dbReference type="ChEBI" id="CHEBI:58272"/>
        <dbReference type="ChEBI" id="CHEBI:58349"/>
        <dbReference type="ChEBI" id="CHEBI:59776"/>
        <dbReference type="EC" id="1.2.1.9"/>
    </reaction>
</comment>